<organism evidence="1 2">
    <name type="scientific">Xylanibacter ruminicola</name>
    <name type="common">Prevotella ruminicola</name>
    <dbReference type="NCBI Taxonomy" id="839"/>
    <lineage>
        <taxon>Bacteria</taxon>
        <taxon>Pseudomonadati</taxon>
        <taxon>Bacteroidota</taxon>
        <taxon>Bacteroidia</taxon>
        <taxon>Bacteroidales</taxon>
        <taxon>Prevotellaceae</taxon>
        <taxon>Xylanibacter</taxon>
    </lineage>
</organism>
<name>A0AA37MKC8_XYLRU</name>
<dbReference type="Proteomes" id="UP000887097">
    <property type="component" value="Unassembled WGS sequence"/>
</dbReference>
<sequence length="222" mass="25840">MRNEEKEYVWHDGIRINDAQLVTLAMNAGSYHVAEHYLLSLLAHGVMHHLPDYINKVNQVREFYGVAPIPAPKNNFTEDAKPKKCDMGTKVRRLYLKMTASEHEELLSQCLLVMMANYPKLFKFKNQWQGIYLVMRDRLDYGLSQMDFLVMAIKATPSGWPKRLQISESVIKNFSHGIKIMDADDAYYEMTDNPQRELCDIFWEVLMQQLLTVKYGADTELI</sequence>
<dbReference type="EMBL" id="BPTT01000001">
    <property type="protein sequence ID" value="GJG32556.1"/>
    <property type="molecule type" value="Genomic_DNA"/>
</dbReference>
<protein>
    <submittedName>
        <fullName evidence="1">Uncharacterized protein</fullName>
    </submittedName>
</protein>
<comment type="caution">
    <text evidence="1">The sequence shown here is derived from an EMBL/GenBank/DDBJ whole genome shotgun (WGS) entry which is preliminary data.</text>
</comment>
<dbReference type="RefSeq" id="WP_013064741.1">
    <property type="nucleotide sequence ID" value="NZ_BPTT01000001.1"/>
</dbReference>
<gene>
    <name evidence="1" type="ORF">PRMUPPPA20_06650</name>
</gene>
<dbReference type="AlphaFoldDB" id="A0AA37MKC8"/>
<evidence type="ECO:0000313" key="2">
    <source>
        <dbReference type="Proteomes" id="UP000887097"/>
    </source>
</evidence>
<dbReference type="GeneID" id="31499697"/>
<proteinExistence type="predicted"/>
<accession>A0AA37MKC8</accession>
<reference evidence="1" key="1">
    <citation type="submission" date="2021-08" db="EMBL/GenBank/DDBJ databases">
        <title>Prevotella lacticifex sp. nov., isolated from rumen of cow.</title>
        <authorList>
            <person name="Shinkai T."/>
            <person name="Ikeyama N."/>
            <person name="Kumagai M."/>
            <person name="Ohmori H."/>
            <person name="Sakamoto M."/>
            <person name="Ohkuma M."/>
            <person name="Mitsumori M."/>
        </authorList>
    </citation>
    <scope>NUCLEOTIDE SEQUENCE</scope>
    <source>
        <strain evidence="1">JCM 8259</strain>
    </source>
</reference>
<evidence type="ECO:0000313" key="1">
    <source>
        <dbReference type="EMBL" id="GJG32556.1"/>
    </source>
</evidence>